<dbReference type="Pfam" id="PF01302">
    <property type="entry name" value="CAP_GLY"/>
    <property type="match status" value="1"/>
</dbReference>
<evidence type="ECO:0000256" key="4">
    <source>
        <dbReference type="ARBA" id="ARBA00011010"/>
    </source>
</evidence>
<keyword evidence="6" id="KW-0132">Cell division</keyword>
<evidence type="ECO:0000256" key="10">
    <source>
        <dbReference type="ARBA" id="ARBA00023054"/>
    </source>
</evidence>
<dbReference type="SUPFAM" id="SSF74924">
    <property type="entry name" value="Cap-Gly domain"/>
    <property type="match status" value="1"/>
</dbReference>
<dbReference type="SMART" id="SM01052">
    <property type="entry name" value="CAP_GLY"/>
    <property type="match status" value="1"/>
</dbReference>
<organism evidence="16 17">
    <name type="scientific">Paraphoma chrysanthemicola</name>
    <dbReference type="NCBI Taxonomy" id="798071"/>
    <lineage>
        <taxon>Eukaryota</taxon>
        <taxon>Fungi</taxon>
        <taxon>Dikarya</taxon>
        <taxon>Ascomycota</taxon>
        <taxon>Pezizomycotina</taxon>
        <taxon>Dothideomycetes</taxon>
        <taxon>Pleosporomycetidae</taxon>
        <taxon>Pleosporales</taxon>
        <taxon>Pleosporineae</taxon>
        <taxon>Phaeosphaeriaceae</taxon>
        <taxon>Paraphoma</taxon>
    </lineage>
</organism>
<dbReference type="GO" id="GO:0005814">
    <property type="term" value="C:centriole"/>
    <property type="evidence" value="ECO:0007669"/>
    <property type="project" value="UniProtKB-SubCell"/>
</dbReference>
<feature type="compositionally biased region" description="Polar residues" evidence="14">
    <location>
        <begin position="122"/>
        <end position="133"/>
    </location>
</feature>
<dbReference type="InterPro" id="IPR022157">
    <property type="entry name" value="Dynactin"/>
</dbReference>
<dbReference type="GO" id="GO:0005816">
    <property type="term" value="C:spindle pole body"/>
    <property type="evidence" value="ECO:0007669"/>
    <property type="project" value="TreeGrafter"/>
</dbReference>
<dbReference type="GO" id="GO:0051301">
    <property type="term" value="P:cell division"/>
    <property type="evidence" value="ECO:0007669"/>
    <property type="project" value="UniProtKB-KW"/>
</dbReference>
<dbReference type="GO" id="GO:0005819">
    <property type="term" value="C:spindle"/>
    <property type="evidence" value="ECO:0007669"/>
    <property type="project" value="UniProtKB-SubCell"/>
</dbReference>
<name>A0A8K0W1C4_9PLEO</name>
<feature type="coiled-coil region" evidence="13">
    <location>
        <begin position="932"/>
        <end position="962"/>
    </location>
</feature>
<keyword evidence="7" id="KW-0493">Microtubule</keyword>
<evidence type="ECO:0000256" key="5">
    <source>
        <dbReference type="ARBA" id="ARBA00022490"/>
    </source>
</evidence>
<dbReference type="GO" id="GO:0005874">
    <property type="term" value="C:microtubule"/>
    <property type="evidence" value="ECO:0007669"/>
    <property type="project" value="UniProtKB-KW"/>
</dbReference>
<evidence type="ECO:0000256" key="1">
    <source>
        <dbReference type="ARBA" id="ARBA00004114"/>
    </source>
</evidence>
<evidence type="ECO:0000259" key="15">
    <source>
        <dbReference type="PROSITE" id="PS50245"/>
    </source>
</evidence>
<keyword evidence="9" id="KW-0243">Dynein</keyword>
<evidence type="ECO:0000256" key="2">
    <source>
        <dbReference type="ARBA" id="ARBA00004186"/>
    </source>
</evidence>
<feature type="coiled-coil region" evidence="13">
    <location>
        <begin position="206"/>
        <end position="352"/>
    </location>
</feature>
<proteinExistence type="inferred from homology"/>
<comment type="similarity">
    <text evidence="4">Belongs to the dynactin 150 kDa subunit family.</text>
</comment>
<feature type="compositionally biased region" description="Low complexity" evidence="14">
    <location>
        <begin position="134"/>
        <end position="156"/>
    </location>
</feature>
<dbReference type="Proteomes" id="UP000813461">
    <property type="component" value="Unassembled WGS sequence"/>
</dbReference>
<reference evidence="16" key="1">
    <citation type="journal article" date="2021" name="Nat. Commun.">
        <title>Genetic determinants of endophytism in the Arabidopsis root mycobiome.</title>
        <authorList>
            <person name="Mesny F."/>
            <person name="Miyauchi S."/>
            <person name="Thiergart T."/>
            <person name="Pickel B."/>
            <person name="Atanasova L."/>
            <person name="Karlsson M."/>
            <person name="Huettel B."/>
            <person name="Barry K.W."/>
            <person name="Haridas S."/>
            <person name="Chen C."/>
            <person name="Bauer D."/>
            <person name="Andreopoulos W."/>
            <person name="Pangilinan J."/>
            <person name="LaButti K."/>
            <person name="Riley R."/>
            <person name="Lipzen A."/>
            <person name="Clum A."/>
            <person name="Drula E."/>
            <person name="Henrissat B."/>
            <person name="Kohler A."/>
            <person name="Grigoriev I.V."/>
            <person name="Martin F.M."/>
            <person name="Hacquard S."/>
        </authorList>
    </citation>
    <scope>NUCLEOTIDE SEQUENCE</scope>
    <source>
        <strain evidence="16">MPI-SDFR-AT-0120</strain>
    </source>
</reference>
<keyword evidence="8" id="KW-0498">Mitosis</keyword>
<dbReference type="Gene3D" id="2.30.30.190">
    <property type="entry name" value="CAP Gly-rich-like domain"/>
    <property type="match status" value="1"/>
</dbReference>
<keyword evidence="17" id="KW-1185">Reference proteome</keyword>
<evidence type="ECO:0000313" key="17">
    <source>
        <dbReference type="Proteomes" id="UP000813461"/>
    </source>
</evidence>
<feature type="domain" description="CAP-Gly" evidence="15">
    <location>
        <begin position="24"/>
        <end position="66"/>
    </location>
</feature>
<evidence type="ECO:0000256" key="9">
    <source>
        <dbReference type="ARBA" id="ARBA00023017"/>
    </source>
</evidence>
<dbReference type="PANTHER" id="PTHR18916:SF6">
    <property type="entry name" value="DYNACTIN SUBUNIT 1"/>
    <property type="match status" value="1"/>
</dbReference>
<dbReference type="AlphaFoldDB" id="A0A8K0W1C4"/>
<evidence type="ECO:0000256" key="13">
    <source>
        <dbReference type="SAM" id="Coils"/>
    </source>
</evidence>
<keyword evidence="11" id="KW-0206">Cytoskeleton</keyword>
<evidence type="ECO:0000256" key="8">
    <source>
        <dbReference type="ARBA" id="ARBA00022776"/>
    </source>
</evidence>
<dbReference type="GO" id="GO:0051286">
    <property type="term" value="C:cell tip"/>
    <property type="evidence" value="ECO:0007669"/>
    <property type="project" value="TreeGrafter"/>
</dbReference>
<keyword evidence="10 13" id="KW-0175">Coiled coil</keyword>
<evidence type="ECO:0000256" key="14">
    <source>
        <dbReference type="SAM" id="MobiDB-lite"/>
    </source>
</evidence>
<keyword evidence="12" id="KW-0131">Cell cycle</keyword>
<evidence type="ECO:0000256" key="12">
    <source>
        <dbReference type="ARBA" id="ARBA00023306"/>
    </source>
</evidence>
<comment type="caution">
    <text evidence="16">The sequence shown here is derived from an EMBL/GenBank/DDBJ whole genome shotgun (WGS) entry which is preliminary data.</text>
</comment>
<sequence length="1141" mass="127301">MNTYKIGQSVETTQQQQGIVRYVGNIHVADGTWLGIELPTPTGKNDGSVRGERYFTCPVGHGLFVKDSNIARIVAQPAPKVSAARTTAPGAPTSRAPPASKPAPSSAKSRPSSVIAPKPNPRLSTITKRQSVASIPPSNVTASSSSSRPPVRQSSATLGTRASREPTVDTLQTKLRHLEKKHAEDQEFLKDLTQVRDERDRFHNIIQRLQTKCQAQHQECLDLKAQIHTLQSDNDRLNKAQQEHEVDLEDAVVDKEMAEERAEVAESELAQIRAKLEEQDMELNILRSEAELFNESMTEEERQEAGFYRLQHENERLRTALYALRDFTKERETLLEDRIRELEAELEQTDSLRSTNTSLNSQVGDMSAIIEHMQAQLDAIAEMEDISLELTAKNQELEDRVSTQDAVIRDLESLKELNDELEAQRNDEAEDLLSELAAKDIELIEQARTIEDQEGQIAEQLNLITKFRELVFELQGRMADAESSRNMTEAQVKDTTGRFHEVMDLNRRLRTSKVDATSKEIRSAVNLIKADELAEQISIIKETGSIEFISSEPLQAFFAAKRVAAKTSIVAASLLDTEKQLSHGGGLEEAVTRLSCLEAVKHLTFMRSATDRVTSAIAVSPLSDIAKFGPCNDDFLAVERALDAGLEKLKMDDINFSELADALWRSHSRPKLTLTLTKDILEAFPENEILGRVTTISAYLVYLEGNFAVVSTVLAFLVAHGRDLPNDNDVAASSGEEIAKLAEKVLERLTPSAALCTSAKLASQKLLKTTEALRLDSLYPHILGGQSALIELEANLDKIQQDAVDWSDEALKLVSQAFASNGSFAGLTRNLEVTLSFYMGPELESLGLVATQLNSLVDEASLLINSSEITHGPSPWSQKAKDVEAERIRNAEVSVLSEKLKAEHKTAILLLHERDREIETKNLEIEHEKARSRSAMKLQAELERKMKELEELERDRAHREVKYQADILALEEEKSASSGSQHNRVVVDAPNVATEPVEQPVVWQSVPAGLNSLLAAFQCENHWLRKREHAEVFDRNLRDLSAKMWAARRWEEVMGSSELPDLDDYLATPPRVPRNPVATSQFKELPLTLKFAQTAWQPRDDIWLSTIEEDEEEGILSFAALSEAHFGEDTLALEAFSEVQM</sequence>
<dbReference type="Pfam" id="PF12455">
    <property type="entry name" value="Dynactin"/>
    <property type="match status" value="1"/>
</dbReference>
<evidence type="ECO:0000256" key="3">
    <source>
        <dbReference type="ARBA" id="ARBA00004544"/>
    </source>
</evidence>
<dbReference type="GO" id="GO:0000132">
    <property type="term" value="P:establishment of mitotic spindle orientation"/>
    <property type="evidence" value="ECO:0007669"/>
    <property type="project" value="TreeGrafter"/>
</dbReference>
<accession>A0A8K0W1C4</accession>
<feature type="coiled-coil region" evidence="13">
    <location>
        <begin position="380"/>
        <end position="431"/>
    </location>
</feature>
<feature type="compositionally biased region" description="Low complexity" evidence="14">
    <location>
        <begin position="91"/>
        <end position="113"/>
    </location>
</feature>
<feature type="region of interest" description="Disordered" evidence="14">
    <location>
        <begin position="78"/>
        <end position="167"/>
    </location>
</feature>
<comment type="subcellular location">
    <subcellularLocation>
        <location evidence="3">Cytoplasm</location>
        <location evidence="3">Cell cortex</location>
    </subcellularLocation>
    <subcellularLocation>
        <location evidence="1">Cytoplasm</location>
        <location evidence="1">Cytoskeleton</location>
        <location evidence="1">Microtubule organizing center</location>
        <location evidence="1">Centrosome</location>
        <location evidence="1">Centriole</location>
    </subcellularLocation>
    <subcellularLocation>
        <location evidence="2">Cytoplasm</location>
        <location evidence="2">Cytoskeleton</location>
        <location evidence="2">Spindle</location>
    </subcellularLocation>
</comment>
<evidence type="ECO:0000313" key="16">
    <source>
        <dbReference type="EMBL" id="KAH7090643.1"/>
    </source>
</evidence>
<dbReference type="InterPro" id="IPR036859">
    <property type="entry name" value="CAP-Gly_dom_sf"/>
</dbReference>
<dbReference type="EMBL" id="JAGMVJ010000005">
    <property type="protein sequence ID" value="KAH7090643.1"/>
    <property type="molecule type" value="Genomic_DNA"/>
</dbReference>
<dbReference type="GO" id="GO:0000743">
    <property type="term" value="P:nuclear migration involved in conjugation with cellular fusion"/>
    <property type="evidence" value="ECO:0007669"/>
    <property type="project" value="TreeGrafter"/>
</dbReference>
<evidence type="ECO:0000256" key="7">
    <source>
        <dbReference type="ARBA" id="ARBA00022701"/>
    </source>
</evidence>
<evidence type="ECO:0000256" key="6">
    <source>
        <dbReference type="ARBA" id="ARBA00022618"/>
    </source>
</evidence>
<keyword evidence="5" id="KW-0963">Cytoplasm</keyword>
<protein>
    <submittedName>
        <fullName evidence="16">Dynein associated protein-domain-containing protein</fullName>
    </submittedName>
</protein>
<dbReference type="PROSITE" id="PS50245">
    <property type="entry name" value="CAP_GLY_2"/>
    <property type="match status" value="1"/>
</dbReference>
<dbReference type="OrthoDB" id="2130750at2759"/>
<dbReference type="InterPro" id="IPR000938">
    <property type="entry name" value="CAP-Gly_domain"/>
</dbReference>
<gene>
    <name evidence="16" type="ORF">FB567DRAFT_520302</name>
</gene>
<dbReference type="GO" id="GO:0030286">
    <property type="term" value="C:dynein complex"/>
    <property type="evidence" value="ECO:0007669"/>
    <property type="project" value="UniProtKB-KW"/>
</dbReference>
<evidence type="ECO:0000256" key="11">
    <source>
        <dbReference type="ARBA" id="ARBA00023212"/>
    </source>
</evidence>
<dbReference type="PANTHER" id="PTHR18916">
    <property type="entry name" value="DYNACTIN 1-RELATED MICROTUBULE-BINDING"/>
    <property type="match status" value="1"/>
</dbReference>
<dbReference type="PROSITE" id="PS00845">
    <property type="entry name" value="CAP_GLY_1"/>
    <property type="match status" value="1"/>
</dbReference>